<dbReference type="Pfam" id="PF05639">
    <property type="entry name" value="Pup"/>
    <property type="match status" value="1"/>
</dbReference>
<evidence type="ECO:0008006" key="3">
    <source>
        <dbReference type="Google" id="ProtNLM"/>
    </source>
</evidence>
<evidence type="ECO:0000313" key="2">
    <source>
        <dbReference type="EMBL" id="SVE45558.1"/>
    </source>
</evidence>
<dbReference type="GO" id="GO:0070628">
    <property type="term" value="F:proteasome binding"/>
    <property type="evidence" value="ECO:0007669"/>
    <property type="project" value="InterPro"/>
</dbReference>
<proteinExistence type="predicted"/>
<name>A0A383DNX8_9ZZZZ</name>
<dbReference type="NCBIfam" id="TIGR03687">
    <property type="entry name" value="pupylate_cterm"/>
    <property type="match status" value="1"/>
</dbReference>
<evidence type="ECO:0000256" key="1">
    <source>
        <dbReference type="SAM" id="MobiDB-lite"/>
    </source>
</evidence>
<dbReference type="GO" id="GO:0010498">
    <property type="term" value="P:proteasomal protein catabolic process"/>
    <property type="evidence" value="ECO:0007669"/>
    <property type="project" value="InterPro"/>
</dbReference>
<dbReference type="EMBL" id="UINC01218508">
    <property type="protein sequence ID" value="SVE45558.1"/>
    <property type="molecule type" value="Genomic_DNA"/>
</dbReference>
<dbReference type="AlphaFoldDB" id="A0A383DNX8"/>
<feature type="region of interest" description="Disordered" evidence="1">
    <location>
        <begin position="1"/>
        <end position="40"/>
    </location>
</feature>
<feature type="non-terminal residue" evidence="2">
    <location>
        <position position="64"/>
    </location>
</feature>
<feature type="compositionally biased region" description="Basic and acidic residues" evidence="1">
    <location>
        <begin position="1"/>
        <end position="17"/>
    </location>
</feature>
<dbReference type="GO" id="GO:0019941">
    <property type="term" value="P:modification-dependent protein catabolic process"/>
    <property type="evidence" value="ECO:0007669"/>
    <property type="project" value="InterPro"/>
</dbReference>
<gene>
    <name evidence="2" type="ORF">METZ01_LOCUS498412</name>
</gene>
<protein>
    <recommendedName>
        <fullName evidence="3">Prokaryotic ubiquitin-like protein Pup</fullName>
    </recommendedName>
</protein>
<accession>A0A383DNX8</accession>
<sequence length="64" mass="7197">MSDQERTEQDRRQKDAAASDEVADDTSVAPGATERGERLKNELDELLDEIDEVLETNAEEFVKS</sequence>
<reference evidence="2" key="1">
    <citation type="submission" date="2018-05" db="EMBL/GenBank/DDBJ databases">
        <authorList>
            <person name="Lanie J.A."/>
            <person name="Ng W.-L."/>
            <person name="Kazmierczak K.M."/>
            <person name="Andrzejewski T.M."/>
            <person name="Davidsen T.M."/>
            <person name="Wayne K.J."/>
            <person name="Tettelin H."/>
            <person name="Glass J.I."/>
            <person name="Rusch D."/>
            <person name="Podicherti R."/>
            <person name="Tsui H.-C.T."/>
            <person name="Winkler M.E."/>
        </authorList>
    </citation>
    <scope>NUCLEOTIDE SEQUENCE</scope>
</reference>
<organism evidence="2">
    <name type="scientific">marine metagenome</name>
    <dbReference type="NCBI Taxonomy" id="408172"/>
    <lineage>
        <taxon>unclassified sequences</taxon>
        <taxon>metagenomes</taxon>
        <taxon>ecological metagenomes</taxon>
    </lineage>
</organism>
<dbReference type="GO" id="GO:0031386">
    <property type="term" value="F:protein tag activity"/>
    <property type="evidence" value="ECO:0007669"/>
    <property type="project" value="InterPro"/>
</dbReference>
<dbReference type="GO" id="GO:0070490">
    <property type="term" value="P:protein pupylation"/>
    <property type="evidence" value="ECO:0007669"/>
    <property type="project" value="InterPro"/>
</dbReference>
<dbReference type="InterPro" id="IPR008515">
    <property type="entry name" value="Ubiquitin-like_Pup"/>
</dbReference>